<comment type="caution">
    <text evidence="1">The sequence shown here is derived from an EMBL/GenBank/DDBJ whole genome shotgun (WGS) entry which is preliminary data.</text>
</comment>
<gene>
    <name evidence="1" type="ORF">COA08_29075</name>
</gene>
<evidence type="ECO:0000313" key="1">
    <source>
        <dbReference type="EMBL" id="PGQ04798.1"/>
    </source>
</evidence>
<protein>
    <submittedName>
        <fullName evidence="1">Uncharacterized protein</fullName>
    </submittedName>
</protein>
<organism evidence="1 2">
    <name type="scientific">Bacillus cereus</name>
    <dbReference type="NCBI Taxonomy" id="1396"/>
    <lineage>
        <taxon>Bacteria</taxon>
        <taxon>Bacillati</taxon>
        <taxon>Bacillota</taxon>
        <taxon>Bacilli</taxon>
        <taxon>Bacillales</taxon>
        <taxon>Bacillaceae</taxon>
        <taxon>Bacillus</taxon>
        <taxon>Bacillus cereus group</taxon>
    </lineage>
</organism>
<sequence length="68" mass="7966">MKAQDIKEDKSLWEKMHIEGVGKVLLVEESYYDEIIDMVKGLDQANRYLRHELSKAQGFIEEDNGYMS</sequence>
<accession>A0A2B1CUL8</accession>
<dbReference type="RefSeq" id="WP_097832727.1">
    <property type="nucleotide sequence ID" value="NZ_NTUE01000019.1"/>
</dbReference>
<dbReference type="EMBL" id="NUJQ01000062">
    <property type="protein sequence ID" value="PGQ04798.1"/>
    <property type="molecule type" value="Genomic_DNA"/>
</dbReference>
<dbReference type="AlphaFoldDB" id="A0A2B1CUL8"/>
<reference evidence="1 2" key="1">
    <citation type="submission" date="2017-09" db="EMBL/GenBank/DDBJ databases">
        <title>Large-scale bioinformatics analysis of Bacillus genomes uncovers conserved roles of natural products in bacterial physiology.</title>
        <authorList>
            <consortium name="Agbiome Team Llc"/>
            <person name="Bleich R.M."/>
            <person name="Grubbs K.J."/>
            <person name="Santa Maria K.C."/>
            <person name="Allen S.E."/>
            <person name="Farag S."/>
            <person name="Shank E.A."/>
            <person name="Bowers A."/>
        </authorList>
    </citation>
    <scope>NUCLEOTIDE SEQUENCE [LARGE SCALE GENOMIC DNA]</scope>
    <source>
        <strain evidence="1 2">AFS046104</strain>
    </source>
</reference>
<evidence type="ECO:0000313" key="2">
    <source>
        <dbReference type="Proteomes" id="UP000221438"/>
    </source>
</evidence>
<proteinExistence type="predicted"/>
<name>A0A2B1CUL8_BACCE</name>
<dbReference type="Proteomes" id="UP000221438">
    <property type="component" value="Unassembled WGS sequence"/>
</dbReference>